<protein>
    <submittedName>
        <fullName evidence="1">Uncharacterized protein</fullName>
    </submittedName>
</protein>
<proteinExistence type="predicted"/>
<evidence type="ECO:0000313" key="1">
    <source>
        <dbReference type="EMBL" id="ROO83372.1"/>
    </source>
</evidence>
<gene>
    <name evidence="1" type="ORF">EDD29_0875</name>
</gene>
<evidence type="ECO:0000313" key="2">
    <source>
        <dbReference type="Proteomes" id="UP000272400"/>
    </source>
</evidence>
<keyword evidence="2" id="KW-1185">Reference proteome</keyword>
<organism evidence="1 2">
    <name type="scientific">Actinocorallia herbida</name>
    <dbReference type="NCBI Taxonomy" id="58109"/>
    <lineage>
        <taxon>Bacteria</taxon>
        <taxon>Bacillati</taxon>
        <taxon>Actinomycetota</taxon>
        <taxon>Actinomycetes</taxon>
        <taxon>Streptosporangiales</taxon>
        <taxon>Thermomonosporaceae</taxon>
        <taxon>Actinocorallia</taxon>
    </lineage>
</organism>
<reference evidence="1 2" key="1">
    <citation type="submission" date="2018-11" db="EMBL/GenBank/DDBJ databases">
        <title>Sequencing the genomes of 1000 actinobacteria strains.</title>
        <authorList>
            <person name="Klenk H.-P."/>
        </authorList>
    </citation>
    <scope>NUCLEOTIDE SEQUENCE [LARGE SCALE GENOMIC DNA]</scope>
    <source>
        <strain evidence="1 2">DSM 44254</strain>
    </source>
</reference>
<sequence>MVALATTPSIHKRHLGLLDSLAERLAPHGLRARLEQPIGRPPALHVSNPAAPGVAEEIVLEDESLWWPWGDRISAAGDLDAAAASVCRVLGVASHSTPKSTGYRTWPPS</sequence>
<accession>A0A3N1CPZ6</accession>
<dbReference type="EMBL" id="RJKE01000001">
    <property type="protein sequence ID" value="ROO83372.1"/>
    <property type="molecule type" value="Genomic_DNA"/>
</dbReference>
<dbReference type="Proteomes" id="UP000272400">
    <property type="component" value="Unassembled WGS sequence"/>
</dbReference>
<dbReference type="AlphaFoldDB" id="A0A3N1CPZ6"/>
<name>A0A3N1CPZ6_9ACTN</name>
<comment type="caution">
    <text evidence="1">The sequence shown here is derived from an EMBL/GenBank/DDBJ whole genome shotgun (WGS) entry which is preliminary data.</text>
</comment>